<dbReference type="InterPro" id="IPR041657">
    <property type="entry name" value="HTH_17"/>
</dbReference>
<comment type="caution">
    <text evidence="2">The sequence shown here is derived from an EMBL/GenBank/DDBJ whole genome shotgun (WGS) entry which is preliminary data.</text>
</comment>
<dbReference type="Pfam" id="PF12728">
    <property type="entry name" value="HTH_17"/>
    <property type="match status" value="1"/>
</dbReference>
<proteinExistence type="predicted"/>
<evidence type="ECO:0000259" key="1">
    <source>
        <dbReference type="Pfam" id="PF12728"/>
    </source>
</evidence>
<dbReference type="SUPFAM" id="SSF46955">
    <property type="entry name" value="Putative DNA-binding domain"/>
    <property type="match status" value="1"/>
</dbReference>
<evidence type="ECO:0000313" key="2">
    <source>
        <dbReference type="EMBL" id="PAJ69217.1"/>
    </source>
</evidence>
<dbReference type="RefSeq" id="WP_095278279.1">
    <property type="nucleotide sequence ID" value="NZ_CP047655.1"/>
</dbReference>
<name>A0A269PBY9_9CORY</name>
<dbReference type="EMBL" id="NQMQ01000018">
    <property type="protein sequence ID" value="PAJ69217.1"/>
    <property type="molecule type" value="Genomic_DNA"/>
</dbReference>
<sequence>MSEIILDRNDLLRMYTAGEFCERAGVSRRTLDRMLSRGELQAVPGSRGNGKTLRISALELARVIYGDSVSVAGDAQ</sequence>
<gene>
    <name evidence="2" type="ORF">CIG21_09000</name>
</gene>
<dbReference type="AlphaFoldDB" id="A0A269PBY9"/>
<dbReference type="InterPro" id="IPR009061">
    <property type="entry name" value="DNA-bd_dom_put_sf"/>
</dbReference>
<reference evidence="2 3" key="1">
    <citation type="submission" date="2017-08" db="EMBL/GenBank/DDBJ databases">
        <authorList>
            <person name="de Groot N.N."/>
        </authorList>
    </citation>
    <scope>NUCLEOTIDE SEQUENCE [LARGE SCALE GENOMIC DNA]</scope>
    <source>
        <strain evidence="2 3">NBT06-6</strain>
    </source>
</reference>
<evidence type="ECO:0000313" key="3">
    <source>
        <dbReference type="Proteomes" id="UP000215771"/>
    </source>
</evidence>
<protein>
    <recommendedName>
        <fullName evidence="1">Helix-turn-helix domain-containing protein</fullName>
    </recommendedName>
</protein>
<organism evidence="2 3">
    <name type="scientific">Corynebacterium hadale</name>
    <dbReference type="NCBI Taxonomy" id="2026255"/>
    <lineage>
        <taxon>Bacteria</taxon>
        <taxon>Bacillati</taxon>
        <taxon>Actinomycetota</taxon>
        <taxon>Actinomycetes</taxon>
        <taxon>Mycobacteriales</taxon>
        <taxon>Corynebacteriaceae</taxon>
        <taxon>Corynebacterium</taxon>
    </lineage>
</organism>
<accession>A0A269PBY9</accession>
<dbReference type="Proteomes" id="UP000215771">
    <property type="component" value="Unassembled WGS sequence"/>
</dbReference>
<feature type="domain" description="Helix-turn-helix" evidence="1">
    <location>
        <begin position="14"/>
        <end position="62"/>
    </location>
</feature>